<gene>
    <name evidence="2" type="ORF">BLW93_07535</name>
</gene>
<reference evidence="2 3" key="1">
    <citation type="submission" date="2016-10" db="EMBL/GenBank/DDBJ databases">
        <title>Genome sequence of a sulfur-reducing bacterium Desulfurobacterium indicum K6013.</title>
        <authorList>
            <person name="Cao J."/>
            <person name="Shao Z."/>
            <person name="Alain K."/>
            <person name="Jebbar M."/>
        </authorList>
    </citation>
    <scope>NUCLEOTIDE SEQUENCE [LARGE SCALE GENOMIC DNA]</scope>
    <source>
        <strain evidence="2 3">K6013</strain>
    </source>
</reference>
<proteinExistence type="predicted"/>
<name>A0A1R1MJT2_9BACT</name>
<accession>A0A1R1MJT2</accession>
<dbReference type="Proteomes" id="UP000187408">
    <property type="component" value="Unassembled WGS sequence"/>
</dbReference>
<dbReference type="InterPro" id="IPR007525">
    <property type="entry name" value="FrhB_FdhB_C"/>
</dbReference>
<dbReference type="PANTHER" id="PTHR31332">
    <property type="entry name" value="7-HYDROXYMETHYL CHLOROPHYLL A REDUCTASE, CHLOROPLASTIC"/>
    <property type="match status" value="1"/>
</dbReference>
<dbReference type="STRING" id="1914305.BLW93_07535"/>
<evidence type="ECO:0000313" key="3">
    <source>
        <dbReference type="Proteomes" id="UP000187408"/>
    </source>
</evidence>
<dbReference type="GO" id="GO:0052592">
    <property type="term" value="F:oxidoreductase activity, acting on CH or CH2 groups, with an iron-sulfur protein as acceptor"/>
    <property type="evidence" value="ECO:0007669"/>
    <property type="project" value="TreeGrafter"/>
</dbReference>
<keyword evidence="3" id="KW-1185">Reference proteome</keyword>
<dbReference type="OrthoDB" id="11063at2"/>
<dbReference type="PANTHER" id="PTHR31332:SF0">
    <property type="entry name" value="7-HYDROXYMETHYL CHLOROPHYLL A REDUCTASE, CHLOROPLASTIC"/>
    <property type="match status" value="1"/>
</dbReference>
<organism evidence="2 3">
    <name type="scientific">Desulfurobacterium indicum</name>
    <dbReference type="NCBI Taxonomy" id="1914305"/>
    <lineage>
        <taxon>Bacteria</taxon>
        <taxon>Pseudomonadati</taxon>
        <taxon>Aquificota</taxon>
        <taxon>Aquificia</taxon>
        <taxon>Desulfurobacteriales</taxon>
        <taxon>Desulfurobacteriaceae</taxon>
        <taxon>Desulfurobacterium</taxon>
    </lineage>
</organism>
<feature type="domain" description="Coenzyme F420 hydrogenase/dehydrogenase beta subunit C-terminal" evidence="1">
    <location>
        <begin position="99"/>
        <end position="234"/>
    </location>
</feature>
<dbReference type="AlphaFoldDB" id="A0A1R1MJT2"/>
<comment type="caution">
    <text evidence="2">The sequence shown here is derived from an EMBL/GenBank/DDBJ whole genome shotgun (WGS) entry which is preliminary data.</text>
</comment>
<sequence>MLRLNRQFILGKFKKAFLIKAGKNTTPKDNLRVLLESAFDKGLIDSVIGTTVREKKGFTVTTPIFIKSKEELRGNEQFFFVHGGQNSILKEITQKYSFEKVAVVGHSCVLDGINKMQYFGIGYNFTALKFALKIGIFCIGAASMEGIKCLLKEKGNKSGRINEIFINKGKIYIKSSKLFAFSPEEYYFYVNEGCKVCMNLSSRGSDVTFVPCFDNGYSLCFVRSDRAQGLFDNVSFEVKEAGEEEILRVENMAKEILKKNIETTLERAELGIPSNKWDGNRYGRFSALWNNIYVENIEEEVF</sequence>
<evidence type="ECO:0000259" key="1">
    <source>
        <dbReference type="Pfam" id="PF04432"/>
    </source>
</evidence>
<evidence type="ECO:0000313" key="2">
    <source>
        <dbReference type="EMBL" id="OMH40016.1"/>
    </source>
</evidence>
<dbReference type="EMBL" id="MOEN01000033">
    <property type="protein sequence ID" value="OMH40016.1"/>
    <property type="molecule type" value="Genomic_DNA"/>
</dbReference>
<dbReference type="Pfam" id="PF04432">
    <property type="entry name" value="FrhB_FdhB_C"/>
    <property type="match status" value="1"/>
</dbReference>
<protein>
    <recommendedName>
        <fullName evidence="1">Coenzyme F420 hydrogenase/dehydrogenase beta subunit C-terminal domain-containing protein</fullName>
    </recommendedName>
</protein>
<dbReference type="RefSeq" id="WP_076713482.1">
    <property type="nucleotide sequence ID" value="NZ_MOEN01000033.1"/>
</dbReference>
<dbReference type="InterPro" id="IPR045220">
    <property type="entry name" value="FRHB/FDHB/HCAR-like"/>
</dbReference>